<dbReference type="AlphaFoldDB" id="A0AAV5AEZ8"/>
<organism evidence="11 12">
    <name type="scientific">Clathrus columnatus</name>
    <dbReference type="NCBI Taxonomy" id="1419009"/>
    <lineage>
        <taxon>Eukaryota</taxon>
        <taxon>Fungi</taxon>
        <taxon>Dikarya</taxon>
        <taxon>Basidiomycota</taxon>
        <taxon>Agaricomycotina</taxon>
        <taxon>Agaricomycetes</taxon>
        <taxon>Phallomycetidae</taxon>
        <taxon>Phallales</taxon>
        <taxon>Clathraceae</taxon>
        <taxon>Clathrus</taxon>
    </lineage>
</organism>
<dbReference type="EC" id="3.4.-.-" evidence="8"/>
<evidence type="ECO:0000256" key="5">
    <source>
        <dbReference type="ARBA" id="ARBA00022801"/>
    </source>
</evidence>
<feature type="domain" description="Peptidase M28" evidence="10">
    <location>
        <begin position="80"/>
        <end position="167"/>
    </location>
</feature>
<dbReference type="PANTHER" id="PTHR12147:SF22">
    <property type="entry name" value="ENDOPLASMIC RETICULUM METALLOPEPTIDASE 1"/>
    <property type="match status" value="1"/>
</dbReference>
<keyword evidence="9" id="KW-0472">Membrane</keyword>
<feature type="domain" description="Peptidase M28" evidence="10">
    <location>
        <begin position="14"/>
        <end position="77"/>
    </location>
</feature>
<evidence type="ECO:0000256" key="9">
    <source>
        <dbReference type="SAM" id="Phobius"/>
    </source>
</evidence>
<comment type="caution">
    <text evidence="11">The sequence shown here is derived from an EMBL/GenBank/DDBJ whole genome shotgun (WGS) entry which is preliminary data.</text>
</comment>
<evidence type="ECO:0000256" key="2">
    <source>
        <dbReference type="ARBA" id="ARBA00004240"/>
    </source>
</evidence>
<dbReference type="GO" id="GO:0006508">
    <property type="term" value="P:proteolysis"/>
    <property type="evidence" value="ECO:0007669"/>
    <property type="project" value="UniProtKB-KW"/>
</dbReference>
<keyword evidence="9" id="KW-0812">Transmembrane</keyword>
<accession>A0AAV5AEZ8</accession>
<feature type="transmembrane region" description="Helical" evidence="9">
    <location>
        <begin position="228"/>
        <end position="261"/>
    </location>
</feature>
<feature type="transmembrane region" description="Helical" evidence="9">
    <location>
        <begin position="282"/>
        <end position="303"/>
    </location>
</feature>
<reference evidence="11" key="1">
    <citation type="submission" date="2021-10" db="EMBL/GenBank/DDBJ databases">
        <title>De novo Genome Assembly of Clathrus columnatus (Basidiomycota, Fungi) Using Illumina and Nanopore Sequence Data.</title>
        <authorList>
            <person name="Ogiso-Tanaka E."/>
            <person name="Itagaki H."/>
            <person name="Hosoya T."/>
            <person name="Hosaka K."/>
        </authorList>
    </citation>
    <scope>NUCLEOTIDE SEQUENCE</scope>
    <source>
        <strain evidence="11">MO-923</strain>
    </source>
</reference>
<dbReference type="Pfam" id="PF04389">
    <property type="entry name" value="Peptidase_M28"/>
    <property type="match status" value="2"/>
</dbReference>
<comment type="subcellular location">
    <subcellularLocation>
        <location evidence="2">Endoplasmic reticulum</location>
    </subcellularLocation>
</comment>
<evidence type="ECO:0000256" key="3">
    <source>
        <dbReference type="ARBA" id="ARBA00022670"/>
    </source>
</evidence>
<dbReference type="GO" id="GO:0046872">
    <property type="term" value="F:metal ion binding"/>
    <property type="evidence" value="ECO:0007669"/>
    <property type="project" value="UniProtKB-KW"/>
</dbReference>
<keyword evidence="5 8" id="KW-0378">Hydrolase</keyword>
<dbReference type="Proteomes" id="UP001050691">
    <property type="component" value="Unassembled WGS sequence"/>
</dbReference>
<dbReference type="GO" id="GO:0008235">
    <property type="term" value="F:metalloexopeptidase activity"/>
    <property type="evidence" value="ECO:0007669"/>
    <property type="project" value="InterPro"/>
</dbReference>
<dbReference type="InterPro" id="IPR007484">
    <property type="entry name" value="Peptidase_M28"/>
</dbReference>
<evidence type="ECO:0000313" key="12">
    <source>
        <dbReference type="Proteomes" id="UP001050691"/>
    </source>
</evidence>
<proteinExistence type="inferred from homology"/>
<evidence type="ECO:0000313" key="11">
    <source>
        <dbReference type="EMBL" id="GJJ11708.1"/>
    </source>
</evidence>
<keyword evidence="4 8" id="KW-0479">Metal-binding</keyword>
<comment type="cofactor">
    <cofactor evidence="1">
        <name>Zn(2+)</name>
        <dbReference type="ChEBI" id="CHEBI:29105"/>
    </cofactor>
</comment>
<dbReference type="Gene3D" id="3.40.630.10">
    <property type="entry name" value="Zn peptidases"/>
    <property type="match status" value="2"/>
</dbReference>
<evidence type="ECO:0000256" key="1">
    <source>
        <dbReference type="ARBA" id="ARBA00001947"/>
    </source>
</evidence>
<keyword evidence="9" id="KW-1133">Transmembrane helix</keyword>
<evidence type="ECO:0000256" key="8">
    <source>
        <dbReference type="RuleBase" id="RU361240"/>
    </source>
</evidence>
<protein>
    <recommendedName>
        <fullName evidence="8">Peptide hydrolase</fullName>
        <ecNumber evidence="8">3.4.-.-</ecNumber>
    </recommendedName>
</protein>
<evidence type="ECO:0000256" key="7">
    <source>
        <dbReference type="ARBA" id="ARBA00022833"/>
    </source>
</evidence>
<dbReference type="GO" id="GO:0005783">
    <property type="term" value="C:endoplasmic reticulum"/>
    <property type="evidence" value="ECO:0007669"/>
    <property type="project" value="UniProtKB-SubCell"/>
</dbReference>
<name>A0AAV5AEZ8_9AGAM</name>
<keyword evidence="6" id="KW-0256">Endoplasmic reticulum</keyword>
<evidence type="ECO:0000256" key="4">
    <source>
        <dbReference type="ARBA" id="ARBA00022723"/>
    </source>
</evidence>
<dbReference type="InterPro" id="IPR045175">
    <property type="entry name" value="M28_fam"/>
</dbReference>
<sequence length="417" mass="45772">MGHRLYKTYVDLTNIIIRVSNGTPAGKEHALLINSHLDSTPPSPGAADDALAVGVMLDCLRVLIHTPDWEPEHAIIFPNTVRAMINLEAAGSKGPTLLFQATAEEMIKAYANAPNPYATILANDIFSSGVILSDTDFRQFEQYLNVSGLDMAVVGHSYFYHTQKVRMFKIIIAPIWLTQLQDTVENIELGVAQHMGENTLAMLRHFADSKTALPQLASVTPHKPRLTYYSILCTWFLVYPFSFASVLHATLWIASTTLLLVRSDASSLSEFAKSQLYGLKHIVGSMVAALIGANTVAFIMSKVLDRSLSWFSNESLPLVFYGPPSVAAQFLLSSSRPENEDSIFTATLLWNSTLALVLQLVFDIGSSAFFMFPALSIFSGLVLQQIRTEDAKHILLSSYIIGNSLPLITGRLGEVSS</sequence>
<keyword evidence="12" id="KW-1185">Reference proteome</keyword>
<gene>
    <name evidence="11" type="ORF">Clacol_005945</name>
</gene>
<evidence type="ECO:0000256" key="6">
    <source>
        <dbReference type="ARBA" id="ARBA00022824"/>
    </source>
</evidence>
<dbReference type="PANTHER" id="PTHR12147">
    <property type="entry name" value="METALLOPEPTIDASE M28 FAMILY MEMBER"/>
    <property type="match status" value="1"/>
</dbReference>
<dbReference type="EMBL" id="BPWL01000006">
    <property type="protein sequence ID" value="GJJ11708.1"/>
    <property type="molecule type" value="Genomic_DNA"/>
</dbReference>
<dbReference type="SUPFAM" id="SSF53187">
    <property type="entry name" value="Zn-dependent exopeptidases"/>
    <property type="match status" value="1"/>
</dbReference>
<keyword evidence="3 8" id="KW-0645">Protease</keyword>
<evidence type="ECO:0000259" key="10">
    <source>
        <dbReference type="Pfam" id="PF04389"/>
    </source>
</evidence>
<keyword evidence="7 8" id="KW-0862">Zinc</keyword>
<comment type="similarity">
    <text evidence="8">Belongs to the peptidase M28 family.</text>
</comment>
<feature type="transmembrane region" description="Helical" evidence="9">
    <location>
        <begin position="368"/>
        <end position="386"/>
    </location>
</feature>